<evidence type="ECO:0000256" key="7">
    <source>
        <dbReference type="RuleBase" id="RU363032"/>
    </source>
</evidence>
<reference evidence="9 10" key="1">
    <citation type="submission" date="2015-09" db="EMBL/GenBank/DDBJ databases">
        <authorList>
            <consortium name="Pathogen Informatics"/>
        </authorList>
    </citation>
    <scope>NUCLEOTIDE SEQUENCE [LARGE SCALE GENOMIC DNA]</scope>
    <source>
        <strain evidence="9 10">2789STDY5834957</strain>
    </source>
</reference>
<comment type="subcellular location">
    <subcellularLocation>
        <location evidence="1 7">Cell membrane</location>
        <topology evidence="1 7">Multi-pass membrane protein</topology>
    </subcellularLocation>
</comment>
<evidence type="ECO:0000256" key="4">
    <source>
        <dbReference type="ARBA" id="ARBA00022692"/>
    </source>
</evidence>
<dbReference type="PROSITE" id="PS50928">
    <property type="entry name" value="ABC_TM1"/>
    <property type="match status" value="1"/>
</dbReference>
<dbReference type="GO" id="GO:0055085">
    <property type="term" value="P:transmembrane transport"/>
    <property type="evidence" value="ECO:0007669"/>
    <property type="project" value="InterPro"/>
</dbReference>
<keyword evidence="3" id="KW-1003">Cell membrane</keyword>
<dbReference type="Pfam" id="PF00528">
    <property type="entry name" value="BPD_transp_1"/>
    <property type="match status" value="1"/>
</dbReference>
<dbReference type="EMBL" id="CZBP01000044">
    <property type="protein sequence ID" value="CUQ40006.1"/>
    <property type="molecule type" value="Genomic_DNA"/>
</dbReference>
<name>A0A174W2S7_9FIRM</name>
<comment type="similarity">
    <text evidence="7">Belongs to the binding-protein-dependent transport system permease family.</text>
</comment>
<evidence type="ECO:0000256" key="3">
    <source>
        <dbReference type="ARBA" id="ARBA00022475"/>
    </source>
</evidence>
<dbReference type="GO" id="GO:0005886">
    <property type="term" value="C:plasma membrane"/>
    <property type="evidence" value="ECO:0007669"/>
    <property type="project" value="UniProtKB-SubCell"/>
</dbReference>
<proteinExistence type="inferred from homology"/>
<evidence type="ECO:0000256" key="6">
    <source>
        <dbReference type="ARBA" id="ARBA00023136"/>
    </source>
</evidence>
<evidence type="ECO:0000256" key="5">
    <source>
        <dbReference type="ARBA" id="ARBA00022989"/>
    </source>
</evidence>
<feature type="transmembrane region" description="Helical" evidence="7">
    <location>
        <begin position="168"/>
        <end position="187"/>
    </location>
</feature>
<dbReference type="Proteomes" id="UP000095762">
    <property type="component" value="Unassembled WGS sequence"/>
</dbReference>
<evidence type="ECO:0000259" key="8">
    <source>
        <dbReference type="PROSITE" id="PS50928"/>
    </source>
</evidence>
<feature type="transmembrane region" description="Helical" evidence="7">
    <location>
        <begin position="21"/>
        <end position="41"/>
    </location>
</feature>
<keyword evidence="4 7" id="KW-0812">Transmembrane</keyword>
<sequence length="307" mass="35010">MSKLLKKTDGKLTRDQQARRYALVMLLPALIFLACLIAYPLGKVLHDAFSHVHLINKSMTGFAGLDNFKKVVSDEHFAQAIRNTIFWTVFSVAGEYIMGMLTAVLLNQKFKGRAIFRTLVFIPWLVPIIVAGMTWDWMLNPDFGIINYLLLKVGLISEKINFLGDSRYAMATVIFVNIWRSFPYYTISFLSAMQSIPADLNEAAAVDGAGMFTRFFKITLPQLKSVSLVIVFIHIIWTAINFDFIWVMTEGGPNYATETLPIMIYRYSMKTFDVGAASALSTMMFTAMFIMFLFYYRKRMKISDDLS</sequence>
<dbReference type="PROSITE" id="PS51257">
    <property type="entry name" value="PROKAR_LIPOPROTEIN"/>
    <property type="match status" value="1"/>
</dbReference>
<evidence type="ECO:0000313" key="10">
    <source>
        <dbReference type="Proteomes" id="UP000095762"/>
    </source>
</evidence>
<dbReference type="Gene3D" id="1.10.3720.10">
    <property type="entry name" value="MetI-like"/>
    <property type="match status" value="1"/>
</dbReference>
<evidence type="ECO:0000313" key="9">
    <source>
        <dbReference type="EMBL" id="CUQ40006.1"/>
    </source>
</evidence>
<organism evidence="9 10">
    <name type="scientific">Blautia obeum</name>
    <dbReference type="NCBI Taxonomy" id="40520"/>
    <lineage>
        <taxon>Bacteria</taxon>
        <taxon>Bacillati</taxon>
        <taxon>Bacillota</taxon>
        <taxon>Clostridia</taxon>
        <taxon>Lachnospirales</taxon>
        <taxon>Lachnospiraceae</taxon>
        <taxon>Blautia</taxon>
    </lineage>
</organism>
<feature type="transmembrane region" description="Helical" evidence="7">
    <location>
        <begin position="85"/>
        <end position="107"/>
    </location>
</feature>
<protein>
    <submittedName>
        <fullName evidence="9">Inner membrane ABC transporter permease protein ycjO</fullName>
    </submittedName>
</protein>
<dbReference type="InterPro" id="IPR000515">
    <property type="entry name" value="MetI-like"/>
</dbReference>
<feature type="transmembrane region" description="Helical" evidence="7">
    <location>
        <begin position="226"/>
        <end position="248"/>
    </location>
</feature>
<keyword evidence="6 7" id="KW-0472">Membrane</keyword>
<keyword evidence="5 7" id="KW-1133">Transmembrane helix</keyword>
<keyword evidence="2 7" id="KW-0813">Transport</keyword>
<dbReference type="CDD" id="cd06261">
    <property type="entry name" value="TM_PBP2"/>
    <property type="match status" value="1"/>
</dbReference>
<feature type="domain" description="ABC transmembrane type-1" evidence="8">
    <location>
        <begin position="81"/>
        <end position="295"/>
    </location>
</feature>
<evidence type="ECO:0000256" key="1">
    <source>
        <dbReference type="ARBA" id="ARBA00004651"/>
    </source>
</evidence>
<dbReference type="PANTHER" id="PTHR43005">
    <property type="entry name" value="BLR7065 PROTEIN"/>
    <property type="match status" value="1"/>
</dbReference>
<dbReference type="InterPro" id="IPR035906">
    <property type="entry name" value="MetI-like_sf"/>
</dbReference>
<dbReference type="RefSeq" id="WP_055060616.1">
    <property type="nucleotide sequence ID" value="NZ_CZBP01000044.1"/>
</dbReference>
<dbReference type="AlphaFoldDB" id="A0A174W2S7"/>
<dbReference type="SUPFAM" id="SSF161098">
    <property type="entry name" value="MetI-like"/>
    <property type="match status" value="1"/>
</dbReference>
<gene>
    <name evidence="9" type="primary">ycjO_8</name>
    <name evidence="9" type="ORF">ERS852569_03660</name>
</gene>
<feature type="transmembrane region" description="Helical" evidence="7">
    <location>
        <begin position="114"/>
        <end position="135"/>
    </location>
</feature>
<feature type="transmembrane region" description="Helical" evidence="7">
    <location>
        <begin position="274"/>
        <end position="296"/>
    </location>
</feature>
<accession>A0A174W2S7</accession>
<evidence type="ECO:0000256" key="2">
    <source>
        <dbReference type="ARBA" id="ARBA00022448"/>
    </source>
</evidence>
<dbReference type="PANTHER" id="PTHR43005:SF1">
    <property type="entry name" value="SPERMIDINE_PUTRESCINE TRANSPORT SYSTEM PERMEASE PROTEIN"/>
    <property type="match status" value="1"/>
</dbReference>